<proteinExistence type="predicted"/>
<evidence type="ECO:0000313" key="1">
    <source>
        <dbReference type="EMBL" id="KAI8526271.1"/>
    </source>
</evidence>
<gene>
    <name evidence="1" type="ORF">RHMOL_Rhmol13G0295900</name>
</gene>
<dbReference type="Proteomes" id="UP001062846">
    <property type="component" value="Chromosome 13"/>
</dbReference>
<evidence type="ECO:0000313" key="2">
    <source>
        <dbReference type="Proteomes" id="UP001062846"/>
    </source>
</evidence>
<organism evidence="1 2">
    <name type="scientific">Rhododendron molle</name>
    <name type="common">Chinese azalea</name>
    <name type="synonym">Azalea mollis</name>
    <dbReference type="NCBI Taxonomy" id="49168"/>
    <lineage>
        <taxon>Eukaryota</taxon>
        <taxon>Viridiplantae</taxon>
        <taxon>Streptophyta</taxon>
        <taxon>Embryophyta</taxon>
        <taxon>Tracheophyta</taxon>
        <taxon>Spermatophyta</taxon>
        <taxon>Magnoliopsida</taxon>
        <taxon>eudicotyledons</taxon>
        <taxon>Gunneridae</taxon>
        <taxon>Pentapetalae</taxon>
        <taxon>asterids</taxon>
        <taxon>Ericales</taxon>
        <taxon>Ericaceae</taxon>
        <taxon>Ericoideae</taxon>
        <taxon>Rhodoreae</taxon>
        <taxon>Rhododendron</taxon>
    </lineage>
</organism>
<name>A0ACC0LC28_RHOML</name>
<reference evidence="1" key="1">
    <citation type="submission" date="2022-02" db="EMBL/GenBank/DDBJ databases">
        <title>Plant Genome Project.</title>
        <authorList>
            <person name="Zhang R.-G."/>
        </authorList>
    </citation>
    <scope>NUCLEOTIDE SEQUENCE</scope>
    <source>
        <strain evidence="1">AT1</strain>
    </source>
</reference>
<sequence>MGKQKNAPKLTLQDFHDQIDNGYDFSDVEIVSINEEDDDFLMVATDNNVQDATFASKVAIDEWPKLGTVDPSPGLISPAKATECGGGVVMSPPHSRTARNSSVVDSTLLAQGDKSGDRANAWTNRKVLVNTRKLSKHLTKVPIVYENGQVIIPTKISENGALKWKNAIVGCFVDKRLSYFQVRSWAQRVWKIDAEDVVTLDNGFFVFNFRDAVALDYIFMNGPYFCGGKHIVIKQWHPGMHLTKGAFSSVPVWVKLYNLPFESWTEDGLSYIASYIGNLLYLDEFTQEHSRLTFARVCIKVEAVKEIPKSFVVNLGYDEPYEIRVEPQAPPSQVWKAKETIGQNVPVVQERAAKARVVGDNDEWVEVKRKEAKRTPLAISPFLCVSSIASEVGVLKRCEASGASAIVTVTNKDDAGTVPPPVVLLPASCVSTPCALSVTENLLCFLRI</sequence>
<dbReference type="EMBL" id="CM046400">
    <property type="protein sequence ID" value="KAI8526271.1"/>
    <property type="molecule type" value="Genomic_DNA"/>
</dbReference>
<accession>A0ACC0LC28</accession>
<comment type="caution">
    <text evidence="1">The sequence shown here is derived from an EMBL/GenBank/DDBJ whole genome shotgun (WGS) entry which is preliminary data.</text>
</comment>
<protein>
    <submittedName>
        <fullName evidence="1">Uncharacterized protein</fullName>
    </submittedName>
</protein>
<keyword evidence="2" id="KW-1185">Reference proteome</keyword>